<proteinExistence type="predicted"/>
<sequence length="38" mass="4453">MSKITNLLYSKDTFASLGKEFVINQCLQHYLKVFLVFL</sequence>
<dbReference type="AlphaFoldDB" id="A0A0A9CD04"/>
<protein>
    <submittedName>
        <fullName evidence="1">Uncharacterized protein</fullName>
    </submittedName>
</protein>
<dbReference type="EMBL" id="GBRH01223726">
    <property type="protein sequence ID" value="JAD74169.1"/>
    <property type="molecule type" value="Transcribed_RNA"/>
</dbReference>
<reference evidence="1" key="1">
    <citation type="submission" date="2014-09" db="EMBL/GenBank/DDBJ databases">
        <authorList>
            <person name="Magalhaes I.L.F."/>
            <person name="Oliveira U."/>
            <person name="Santos F.R."/>
            <person name="Vidigal T.H.D.A."/>
            <person name="Brescovit A.D."/>
            <person name="Santos A.J."/>
        </authorList>
    </citation>
    <scope>NUCLEOTIDE SEQUENCE</scope>
    <source>
        <tissue evidence="1">Shoot tissue taken approximately 20 cm above the soil surface</tissue>
    </source>
</reference>
<name>A0A0A9CD04_ARUDO</name>
<evidence type="ECO:0000313" key="1">
    <source>
        <dbReference type="EMBL" id="JAD74169.1"/>
    </source>
</evidence>
<organism evidence="1">
    <name type="scientific">Arundo donax</name>
    <name type="common">Giant reed</name>
    <name type="synonym">Donax arundinaceus</name>
    <dbReference type="NCBI Taxonomy" id="35708"/>
    <lineage>
        <taxon>Eukaryota</taxon>
        <taxon>Viridiplantae</taxon>
        <taxon>Streptophyta</taxon>
        <taxon>Embryophyta</taxon>
        <taxon>Tracheophyta</taxon>
        <taxon>Spermatophyta</taxon>
        <taxon>Magnoliopsida</taxon>
        <taxon>Liliopsida</taxon>
        <taxon>Poales</taxon>
        <taxon>Poaceae</taxon>
        <taxon>PACMAD clade</taxon>
        <taxon>Arundinoideae</taxon>
        <taxon>Arundineae</taxon>
        <taxon>Arundo</taxon>
    </lineage>
</organism>
<accession>A0A0A9CD04</accession>
<reference evidence="1" key="2">
    <citation type="journal article" date="2015" name="Data Brief">
        <title>Shoot transcriptome of the giant reed, Arundo donax.</title>
        <authorList>
            <person name="Barrero R.A."/>
            <person name="Guerrero F.D."/>
            <person name="Moolhuijzen P."/>
            <person name="Goolsby J.A."/>
            <person name="Tidwell J."/>
            <person name="Bellgard S.E."/>
            <person name="Bellgard M.I."/>
        </authorList>
    </citation>
    <scope>NUCLEOTIDE SEQUENCE</scope>
    <source>
        <tissue evidence="1">Shoot tissue taken approximately 20 cm above the soil surface</tissue>
    </source>
</reference>